<comment type="caution">
    <text evidence="1">The sequence shown here is derived from an EMBL/GenBank/DDBJ whole genome shotgun (WGS) entry which is preliminary data.</text>
</comment>
<dbReference type="STRING" id="284581.AMD01_05035"/>
<reference evidence="2" key="1">
    <citation type="submission" date="2015-08" db="EMBL/GenBank/DDBJ databases">
        <title>Fjat-14210 dsm16467.</title>
        <authorList>
            <person name="Liu B."/>
            <person name="Wang J."/>
            <person name="Zhu Y."/>
            <person name="Liu G."/>
            <person name="Chen Q."/>
            <person name="Chen Z."/>
            <person name="Lan J."/>
            <person name="Che J."/>
            <person name="Ge C."/>
            <person name="Shi H."/>
            <person name="Pan Z."/>
            <person name="Liu X."/>
        </authorList>
    </citation>
    <scope>NUCLEOTIDE SEQUENCE [LARGE SCALE GENOMIC DNA]</scope>
    <source>
        <strain evidence="2">DSM 16467</strain>
    </source>
</reference>
<keyword evidence="2" id="KW-1185">Reference proteome</keyword>
<accession>A0A0M0LBD7</accession>
<proteinExistence type="predicted"/>
<dbReference type="Proteomes" id="UP000037558">
    <property type="component" value="Unassembled WGS sequence"/>
</dbReference>
<dbReference type="OrthoDB" id="2665710at2"/>
<dbReference type="PATRIC" id="fig|284581.3.peg.1392"/>
<evidence type="ECO:0000313" key="1">
    <source>
        <dbReference type="EMBL" id="KOO48172.1"/>
    </source>
</evidence>
<sequence>MRTLRKTKLTGWFEFMRQNCPICNHHGGCMIHEDGDRVACIRVESETIFSKNSALPSYLHYLNGDKRKPKIQYDGPSYQSEKKAADAELNKVYRTLLHALPLEEGHYQHLTSDSRQLTDEQIAVRGYKSFPEKPWNVVKEIGDSLYMEDFTGVPGFYEQQTERGSYFTLNGRKGILIPFRNHKNEIVGCQYRIDQPPNEVKVDAYQQGLSAKVIQQPNKVEVSYEGKIIGEYELTLGQGKVMSINGKVSLGMITLVKGMRYYWLSSANKNKGTGAGEPTPVHISVPSERLKTWHTGTPLQTKRIWVTEGPTKGDISSDLLGTLYTPEELNELGDTFLSVPGANSWRIMLPTLKEMGVEHVNLALDGDAARNPYVKKHLFECAKELKALQLTCSIVLWNVDEAKGIDDCLLLKKRPIVKRLF</sequence>
<evidence type="ECO:0008006" key="3">
    <source>
        <dbReference type="Google" id="ProtNLM"/>
    </source>
</evidence>
<organism evidence="1 2">
    <name type="scientific">Priestia koreensis</name>
    <dbReference type="NCBI Taxonomy" id="284581"/>
    <lineage>
        <taxon>Bacteria</taxon>
        <taxon>Bacillati</taxon>
        <taxon>Bacillota</taxon>
        <taxon>Bacilli</taxon>
        <taxon>Bacillales</taxon>
        <taxon>Bacillaceae</taxon>
        <taxon>Priestia</taxon>
    </lineage>
</organism>
<protein>
    <recommendedName>
        <fullName evidence="3">DUF3854 domain-containing protein</fullName>
    </recommendedName>
</protein>
<name>A0A0M0LBD7_9BACI</name>
<gene>
    <name evidence="1" type="ORF">AMD01_05035</name>
</gene>
<dbReference type="RefSeq" id="WP_053400321.1">
    <property type="nucleotide sequence ID" value="NZ_LILC01000006.1"/>
</dbReference>
<dbReference type="AlphaFoldDB" id="A0A0M0LBD7"/>
<evidence type="ECO:0000313" key="2">
    <source>
        <dbReference type="Proteomes" id="UP000037558"/>
    </source>
</evidence>
<dbReference type="EMBL" id="LILC01000006">
    <property type="protein sequence ID" value="KOO48172.1"/>
    <property type="molecule type" value="Genomic_DNA"/>
</dbReference>